<proteinExistence type="inferred from homology"/>
<evidence type="ECO:0000259" key="10">
    <source>
        <dbReference type="PROSITE" id="PS50873"/>
    </source>
</evidence>
<comment type="similarity">
    <text evidence="9">Belongs to the peroxidase family. Classical plant (class III) peroxidase subfamily.</text>
</comment>
<keyword evidence="12" id="KW-1185">Reference proteome</keyword>
<keyword evidence="5 9" id="KW-0479">Metal-binding</keyword>
<dbReference type="Pfam" id="PF00141">
    <property type="entry name" value="peroxidase"/>
    <property type="match status" value="1"/>
</dbReference>
<dbReference type="Gene3D" id="1.10.520.10">
    <property type="match status" value="1"/>
</dbReference>
<dbReference type="EMBL" id="OZ020106">
    <property type="protein sequence ID" value="CAK9258261.1"/>
    <property type="molecule type" value="Genomic_DNA"/>
</dbReference>
<reference evidence="11" key="1">
    <citation type="submission" date="2024-02" db="EMBL/GenBank/DDBJ databases">
        <authorList>
            <consortium name="ELIXIR-Norway"/>
            <consortium name="Elixir Norway"/>
        </authorList>
    </citation>
    <scope>NUCLEOTIDE SEQUENCE</scope>
</reference>
<dbReference type="InterPro" id="IPR033905">
    <property type="entry name" value="Secretory_peroxidase"/>
</dbReference>
<dbReference type="SUPFAM" id="SSF48113">
    <property type="entry name" value="Heme-dependent peroxidases"/>
    <property type="match status" value="1"/>
</dbReference>
<name>A0ABP0VUV5_9BRYO</name>
<keyword evidence="9" id="KW-0964">Secreted</keyword>
<dbReference type="PRINTS" id="PR00461">
    <property type="entry name" value="PLPEROXIDASE"/>
</dbReference>
<dbReference type="PANTHER" id="PTHR31517:SF84">
    <property type="entry name" value="PEROXIDASE"/>
    <property type="match status" value="1"/>
</dbReference>
<evidence type="ECO:0000256" key="1">
    <source>
        <dbReference type="ARBA" id="ARBA00000189"/>
    </source>
</evidence>
<comment type="similarity">
    <text evidence="2">Belongs to the peroxidase family. Ascorbate peroxidase subfamily.</text>
</comment>
<dbReference type="InterPro" id="IPR019793">
    <property type="entry name" value="Peroxidases_heam-ligand_BS"/>
</dbReference>
<keyword evidence="3 9" id="KW-0575">Peroxidase</keyword>
<sequence length="337" mass="35577">MGIVSQLRLATALVSAPSSSSSSALYIAVLLIMVATGAHDVGGLQVGYYANSCPVAETIVTATVGAYHQCGDPFYAAGVLRMHFHDCWVRGCDASVLLAGPTSEQTGLPNANSLRGFPVIQAAKTQLEKLCPGIVSCADILAFAARDSVVISGGPYWPVAAGRFDGRVSNAAETLILPSPLFNVSQLTANFAAKNFSQIEMIALSGAHTIGQARCLSFTNRLYPTQDPTLNPALASWLKTQCPATGGNPNNPVNLDFATPLTFDNQYYQNLVQFDGLLTSDEVLFTDPSTASITEIGATNSPVWQAAFVEAIIKMGNLANTSFGEIRLDPLCQVVNP</sequence>
<keyword evidence="9" id="KW-0376">Hydrogen peroxide</keyword>
<dbReference type="InterPro" id="IPR010255">
    <property type="entry name" value="Haem_peroxidase_sf"/>
</dbReference>
<protein>
    <recommendedName>
        <fullName evidence="9">Peroxidase</fullName>
        <ecNumber evidence="9">1.11.1.7</ecNumber>
    </recommendedName>
</protein>
<evidence type="ECO:0000313" key="11">
    <source>
        <dbReference type="EMBL" id="CAK9258261.1"/>
    </source>
</evidence>
<dbReference type="PANTHER" id="PTHR31517">
    <property type="match status" value="1"/>
</dbReference>
<organism evidence="11 12">
    <name type="scientific">Sphagnum jensenii</name>
    <dbReference type="NCBI Taxonomy" id="128206"/>
    <lineage>
        <taxon>Eukaryota</taxon>
        <taxon>Viridiplantae</taxon>
        <taxon>Streptophyta</taxon>
        <taxon>Embryophyta</taxon>
        <taxon>Bryophyta</taxon>
        <taxon>Sphagnophytina</taxon>
        <taxon>Sphagnopsida</taxon>
        <taxon>Sphagnales</taxon>
        <taxon>Sphagnaceae</taxon>
        <taxon>Sphagnum</taxon>
    </lineage>
</organism>
<dbReference type="InterPro" id="IPR002016">
    <property type="entry name" value="Haem_peroxidase"/>
</dbReference>
<keyword evidence="8" id="KW-1015">Disulfide bond</keyword>
<gene>
    <name evidence="11" type="ORF">CSSPJE1EN1_LOCUS3739</name>
</gene>
<comment type="cofactor">
    <cofactor evidence="9">
        <name>Ca(2+)</name>
        <dbReference type="ChEBI" id="CHEBI:29108"/>
    </cofactor>
    <text evidence="9">Binds 2 calcium ions per subunit.</text>
</comment>
<evidence type="ECO:0000256" key="8">
    <source>
        <dbReference type="ARBA" id="ARBA00023157"/>
    </source>
</evidence>
<comment type="catalytic activity">
    <reaction evidence="1 9">
        <text>2 a phenolic donor + H2O2 = 2 a phenolic radical donor + 2 H2O</text>
        <dbReference type="Rhea" id="RHEA:56136"/>
        <dbReference type="ChEBI" id="CHEBI:15377"/>
        <dbReference type="ChEBI" id="CHEBI:16240"/>
        <dbReference type="ChEBI" id="CHEBI:139520"/>
        <dbReference type="ChEBI" id="CHEBI:139521"/>
        <dbReference type="EC" id="1.11.1.7"/>
    </reaction>
</comment>
<evidence type="ECO:0000256" key="7">
    <source>
        <dbReference type="ARBA" id="ARBA00023004"/>
    </source>
</evidence>
<evidence type="ECO:0000256" key="6">
    <source>
        <dbReference type="ARBA" id="ARBA00023002"/>
    </source>
</evidence>
<comment type="cofactor">
    <cofactor evidence="9">
        <name>heme b</name>
        <dbReference type="ChEBI" id="CHEBI:60344"/>
    </cofactor>
    <text evidence="9">Binds 1 heme b (iron(II)-protoporphyrin IX) group per subunit.</text>
</comment>
<keyword evidence="9" id="KW-0106">Calcium</keyword>
<comment type="subcellular location">
    <subcellularLocation>
        <location evidence="9">Secreted</location>
    </subcellularLocation>
</comment>
<evidence type="ECO:0000256" key="9">
    <source>
        <dbReference type="RuleBase" id="RU362060"/>
    </source>
</evidence>
<dbReference type="Gene3D" id="1.10.420.10">
    <property type="entry name" value="Peroxidase, domain 2"/>
    <property type="match status" value="1"/>
</dbReference>
<evidence type="ECO:0000256" key="4">
    <source>
        <dbReference type="ARBA" id="ARBA00022617"/>
    </source>
</evidence>
<dbReference type="InterPro" id="IPR000823">
    <property type="entry name" value="Peroxidase_pln"/>
</dbReference>
<dbReference type="PROSITE" id="PS00436">
    <property type="entry name" value="PEROXIDASE_2"/>
    <property type="match status" value="1"/>
</dbReference>
<evidence type="ECO:0000256" key="3">
    <source>
        <dbReference type="ARBA" id="ARBA00022559"/>
    </source>
</evidence>
<evidence type="ECO:0000256" key="2">
    <source>
        <dbReference type="ARBA" id="ARBA00006873"/>
    </source>
</evidence>
<dbReference type="EC" id="1.11.1.7" evidence="9"/>
<dbReference type="PRINTS" id="PR00458">
    <property type="entry name" value="PEROXIDASE"/>
</dbReference>
<keyword evidence="4 9" id="KW-0349">Heme</keyword>
<dbReference type="CDD" id="cd00693">
    <property type="entry name" value="secretory_peroxidase"/>
    <property type="match status" value="1"/>
</dbReference>
<dbReference type="PROSITE" id="PS50873">
    <property type="entry name" value="PEROXIDASE_4"/>
    <property type="match status" value="1"/>
</dbReference>
<feature type="domain" description="Plant heme peroxidase family profile" evidence="10">
    <location>
        <begin position="43"/>
        <end position="336"/>
    </location>
</feature>
<evidence type="ECO:0000256" key="5">
    <source>
        <dbReference type="ARBA" id="ARBA00022723"/>
    </source>
</evidence>
<dbReference type="Proteomes" id="UP001497444">
    <property type="component" value="Chromosome 11"/>
</dbReference>
<evidence type="ECO:0000313" key="12">
    <source>
        <dbReference type="Proteomes" id="UP001497444"/>
    </source>
</evidence>
<comment type="function">
    <text evidence="9">Removal of H(2)O(2), oxidation of toxic reductants, biosynthesis and degradation of lignin, suberization, auxin catabolism, response to environmental stresses such as wounding, pathogen attack and oxidative stress.</text>
</comment>
<keyword evidence="6 9" id="KW-0560">Oxidoreductase</keyword>
<accession>A0ABP0VUV5</accession>
<dbReference type="InterPro" id="IPR019794">
    <property type="entry name" value="Peroxidases_AS"/>
</dbReference>
<keyword evidence="7 9" id="KW-0408">Iron</keyword>
<dbReference type="PROSITE" id="PS00435">
    <property type="entry name" value="PEROXIDASE_1"/>
    <property type="match status" value="1"/>
</dbReference>